<dbReference type="InterPro" id="IPR049163">
    <property type="entry name" value="Pif1-like_2B_dom"/>
</dbReference>
<evidence type="ECO:0000313" key="2">
    <source>
        <dbReference type="EMBL" id="GBM82040.1"/>
    </source>
</evidence>
<dbReference type="AlphaFoldDB" id="A0A4Y2IWK8"/>
<gene>
    <name evidence="2" type="ORF">AVEN_56184_1</name>
</gene>
<proteinExistence type="predicted"/>
<dbReference type="PANTHER" id="PTHR10492">
    <property type="match status" value="1"/>
</dbReference>
<dbReference type="Pfam" id="PF21530">
    <property type="entry name" value="Pif1_2B_dom"/>
    <property type="match status" value="1"/>
</dbReference>
<comment type="caution">
    <text evidence="2">The sequence shown here is derived from an EMBL/GenBank/DDBJ whole genome shotgun (WGS) entry which is preliminary data.</text>
</comment>
<name>A0A4Y2IWK8_ARAVE</name>
<dbReference type="Proteomes" id="UP000499080">
    <property type="component" value="Unassembled WGS sequence"/>
</dbReference>
<protein>
    <recommendedName>
        <fullName evidence="1">DNA helicase Pif1-like 2B domain-containing protein</fullName>
    </recommendedName>
</protein>
<dbReference type="OrthoDB" id="6433710at2759"/>
<accession>A0A4Y2IWK8</accession>
<organism evidence="2 3">
    <name type="scientific">Araneus ventricosus</name>
    <name type="common">Orbweaver spider</name>
    <name type="synonym">Epeira ventricosa</name>
    <dbReference type="NCBI Taxonomy" id="182803"/>
    <lineage>
        <taxon>Eukaryota</taxon>
        <taxon>Metazoa</taxon>
        <taxon>Ecdysozoa</taxon>
        <taxon>Arthropoda</taxon>
        <taxon>Chelicerata</taxon>
        <taxon>Arachnida</taxon>
        <taxon>Araneae</taxon>
        <taxon>Araneomorphae</taxon>
        <taxon>Entelegynae</taxon>
        <taxon>Araneoidea</taxon>
        <taxon>Araneidae</taxon>
        <taxon>Araneus</taxon>
    </lineage>
</organism>
<keyword evidence="3" id="KW-1185">Reference proteome</keyword>
<sequence length="180" mass="20282">MQACLKSSYLWNGIQRLGLPTTMRVHLNGDPSPEKFTDTPLKLRNSVITPDSQDGWIAMQSIGSIVKTQQELKESVFPNVAHLFIDYSWLFQRAILSPRNEDASVMNKQFLQEFPGSVQVCKSIDTTCAINEAVNYPTEFLNALEPPGVPSHTLELKIGKPIILLRNLHFAMEQDSILRN</sequence>
<evidence type="ECO:0000313" key="3">
    <source>
        <dbReference type="Proteomes" id="UP000499080"/>
    </source>
</evidence>
<evidence type="ECO:0000259" key="1">
    <source>
        <dbReference type="Pfam" id="PF21530"/>
    </source>
</evidence>
<dbReference type="EMBL" id="BGPR01002985">
    <property type="protein sequence ID" value="GBM82040.1"/>
    <property type="molecule type" value="Genomic_DNA"/>
</dbReference>
<reference evidence="2 3" key="1">
    <citation type="journal article" date="2019" name="Sci. Rep.">
        <title>Orb-weaving spider Araneus ventricosus genome elucidates the spidroin gene catalogue.</title>
        <authorList>
            <person name="Kono N."/>
            <person name="Nakamura H."/>
            <person name="Ohtoshi R."/>
            <person name="Moran D.A.P."/>
            <person name="Shinohara A."/>
            <person name="Yoshida Y."/>
            <person name="Fujiwara M."/>
            <person name="Mori M."/>
            <person name="Tomita M."/>
            <person name="Arakawa K."/>
        </authorList>
    </citation>
    <scope>NUCLEOTIDE SEQUENCE [LARGE SCALE GENOMIC DNA]</scope>
</reference>
<feature type="domain" description="DNA helicase Pif1-like 2B" evidence="1">
    <location>
        <begin position="139"/>
        <end position="169"/>
    </location>
</feature>